<dbReference type="Proteomes" id="UP000694930">
    <property type="component" value="Chromosome 7"/>
</dbReference>
<organism evidence="2 3">
    <name type="scientific">Solanum pennellii</name>
    <name type="common">Tomato</name>
    <name type="synonym">Lycopersicon pennellii</name>
    <dbReference type="NCBI Taxonomy" id="28526"/>
    <lineage>
        <taxon>Eukaryota</taxon>
        <taxon>Viridiplantae</taxon>
        <taxon>Streptophyta</taxon>
        <taxon>Embryophyta</taxon>
        <taxon>Tracheophyta</taxon>
        <taxon>Spermatophyta</taxon>
        <taxon>Magnoliopsida</taxon>
        <taxon>eudicotyledons</taxon>
        <taxon>Gunneridae</taxon>
        <taxon>Pentapetalae</taxon>
        <taxon>asterids</taxon>
        <taxon>lamiids</taxon>
        <taxon>Solanales</taxon>
        <taxon>Solanaceae</taxon>
        <taxon>Solanoideae</taxon>
        <taxon>Solaneae</taxon>
        <taxon>Solanum</taxon>
        <taxon>Solanum subgen. Lycopersicon</taxon>
    </lineage>
</organism>
<feature type="compositionally biased region" description="Acidic residues" evidence="1">
    <location>
        <begin position="101"/>
        <end position="110"/>
    </location>
</feature>
<dbReference type="RefSeq" id="XP_027774507.1">
    <property type="nucleotide sequence ID" value="XM_027918706.1"/>
</dbReference>
<dbReference type="PANTHER" id="PTHR35738">
    <property type="entry name" value="OS05G0577800 PROTEIN"/>
    <property type="match status" value="1"/>
</dbReference>
<feature type="region of interest" description="Disordered" evidence="1">
    <location>
        <begin position="100"/>
        <end position="123"/>
    </location>
</feature>
<protein>
    <submittedName>
        <fullName evidence="3">Uncharacterized protein LOC114078070</fullName>
    </submittedName>
</protein>
<dbReference type="GeneID" id="114078070"/>
<evidence type="ECO:0000256" key="1">
    <source>
        <dbReference type="SAM" id="MobiDB-lite"/>
    </source>
</evidence>
<accession>A0ABM1VFI9</accession>
<reference evidence="3" key="2">
    <citation type="submission" date="2025-08" db="UniProtKB">
        <authorList>
            <consortium name="RefSeq"/>
        </authorList>
    </citation>
    <scope>IDENTIFICATION</scope>
</reference>
<gene>
    <name evidence="3" type="primary">LOC114078070</name>
</gene>
<evidence type="ECO:0000313" key="2">
    <source>
        <dbReference type="Proteomes" id="UP000694930"/>
    </source>
</evidence>
<feature type="compositionally biased region" description="Basic and acidic residues" evidence="1">
    <location>
        <begin position="111"/>
        <end position="123"/>
    </location>
</feature>
<name>A0ABM1VFI9_SOLPN</name>
<dbReference type="PANTHER" id="PTHR35738:SF3">
    <property type="entry name" value="OS05G0577800 PROTEIN"/>
    <property type="match status" value="1"/>
</dbReference>
<proteinExistence type="predicted"/>
<keyword evidence="2" id="KW-1185">Reference proteome</keyword>
<evidence type="ECO:0000313" key="3">
    <source>
        <dbReference type="RefSeq" id="XP_027774507.1"/>
    </source>
</evidence>
<sequence length="123" mass="13854">MINFLIIPGKSKFCSNYVEDPHTFIDLFVSNDESTLLMRSCAFYPKFGVGALGIFLVLLKIGEVRTTGSSGDLGSEFFRLKFTGGEMLSDTELIGKSKSELEDEYEEDELDPPKFFHLNDDHL</sequence>
<reference evidence="2" key="1">
    <citation type="journal article" date="2014" name="Nat. Genet.">
        <title>The genome of the stress-tolerant wild tomato species Solanum pennellii.</title>
        <authorList>
            <person name="Bolger A."/>
            <person name="Scossa F."/>
            <person name="Bolger M.E."/>
            <person name="Lanz C."/>
            <person name="Maumus F."/>
            <person name="Tohge T."/>
            <person name="Quesneville H."/>
            <person name="Alseekh S."/>
            <person name="Sorensen I."/>
            <person name="Lichtenstein G."/>
            <person name="Fich E.A."/>
            <person name="Conte M."/>
            <person name="Keller H."/>
            <person name="Schneeberger K."/>
            <person name="Schwacke R."/>
            <person name="Ofner I."/>
            <person name="Vrebalov J."/>
            <person name="Xu Y."/>
            <person name="Osorio S."/>
            <person name="Aflitos S.A."/>
            <person name="Schijlen E."/>
            <person name="Jimenez-Gomez J.M."/>
            <person name="Ryngajllo M."/>
            <person name="Kimura S."/>
            <person name="Kumar R."/>
            <person name="Koenig D."/>
            <person name="Headland L.R."/>
            <person name="Maloof J.N."/>
            <person name="Sinha N."/>
            <person name="van Ham R.C."/>
            <person name="Lankhorst R.K."/>
            <person name="Mao L."/>
            <person name="Vogel A."/>
            <person name="Arsova B."/>
            <person name="Panstruga R."/>
            <person name="Fei Z."/>
            <person name="Rose J.K."/>
            <person name="Zamir D."/>
            <person name="Carrari F."/>
            <person name="Giovannoni J.J."/>
            <person name="Weigel D."/>
            <person name="Usadel B."/>
            <person name="Fernie A.R."/>
        </authorList>
    </citation>
    <scope>NUCLEOTIDE SEQUENCE [LARGE SCALE GENOMIC DNA]</scope>
    <source>
        <strain evidence="2">cv. LA0716</strain>
    </source>
</reference>